<dbReference type="STRING" id="1802695.A3A13_04660"/>
<comment type="caution">
    <text evidence="2">The sequence shown here is derived from an EMBL/GenBank/DDBJ whole genome shotgun (WGS) entry which is preliminary data.</text>
</comment>
<organism evidence="2 3">
    <name type="scientific">Candidatus Yanofskybacteria bacterium RIFCSPLOWO2_01_FULL_43_22</name>
    <dbReference type="NCBI Taxonomy" id="1802695"/>
    <lineage>
        <taxon>Bacteria</taxon>
        <taxon>Candidatus Yanofskyibacteriota</taxon>
    </lineage>
</organism>
<feature type="compositionally biased region" description="Polar residues" evidence="1">
    <location>
        <begin position="38"/>
        <end position="55"/>
    </location>
</feature>
<dbReference type="AlphaFoldDB" id="A0A1F8GFZ7"/>
<evidence type="ECO:0000313" key="2">
    <source>
        <dbReference type="EMBL" id="OGN23379.1"/>
    </source>
</evidence>
<sequence>MKNIIVIMVTFVGITALAVYIINTSSEPLTEPSLSPTIGNDQLPSNLESQTNNEGSVSITATPKLLEEILGFEVVMDTHTIELSEDMVEVAVLIADGKEYKPVSWEGAGPGGHHREGVLRFQQIIPRPGGVILKIKNIDGIPERSFQWQLN</sequence>
<accession>A0A1F8GFZ7</accession>
<dbReference type="Proteomes" id="UP000178911">
    <property type="component" value="Unassembled WGS sequence"/>
</dbReference>
<feature type="region of interest" description="Disordered" evidence="1">
    <location>
        <begin position="29"/>
        <end position="55"/>
    </location>
</feature>
<evidence type="ECO:0000313" key="3">
    <source>
        <dbReference type="Proteomes" id="UP000178911"/>
    </source>
</evidence>
<dbReference type="EMBL" id="MGKJ01000020">
    <property type="protein sequence ID" value="OGN23379.1"/>
    <property type="molecule type" value="Genomic_DNA"/>
</dbReference>
<proteinExistence type="predicted"/>
<gene>
    <name evidence="2" type="ORF">A3A13_04660</name>
</gene>
<name>A0A1F8GFZ7_9BACT</name>
<reference evidence="2 3" key="1">
    <citation type="journal article" date="2016" name="Nat. Commun.">
        <title>Thousands of microbial genomes shed light on interconnected biogeochemical processes in an aquifer system.</title>
        <authorList>
            <person name="Anantharaman K."/>
            <person name="Brown C.T."/>
            <person name="Hug L.A."/>
            <person name="Sharon I."/>
            <person name="Castelle C.J."/>
            <person name="Probst A.J."/>
            <person name="Thomas B.C."/>
            <person name="Singh A."/>
            <person name="Wilkins M.J."/>
            <person name="Karaoz U."/>
            <person name="Brodie E.L."/>
            <person name="Williams K.H."/>
            <person name="Hubbard S.S."/>
            <person name="Banfield J.F."/>
        </authorList>
    </citation>
    <scope>NUCLEOTIDE SEQUENCE [LARGE SCALE GENOMIC DNA]</scope>
</reference>
<protein>
    <submittedName>
        <fullName evidence="2">Uncharacterized protein</fullName>
    </submittedName>
</protein>
<evidence type="ECO:0000256" key="1">
    <source>
        <dbReference type="SAM" id="MobiDB-lite"/>
    </source>
</evidence>